<dbReference type="AlphaFoldDB" id="A0A9N7U3N9"/>
<dbReference type="Proteomes" id="UP001153269">
    <property type="component" value="Unassembled WGS sequence"/>
</dbReference>
<keyword evidence="3" id="KW-1185">Reference proteome</keyword>
<protein>
    <submittedName>
        <fullName evidence="2">Uncharacterized protein</fullName>
    </submittedName>
</protein>
<name>A0A9N7U3N9_PLEPL</name>
<feature type="compositionally biased region" description="Basic and acidic residues" evidence="1">
    <location>
        <begin position="199"/>
        <end position="208"/>
    </location>
</feature>
<feature type="region of interest" description="Disordered" evidence="1">
    <location>
        <begin position="40"/>
        <end position="60"/>
    </location>
</feature>
<reference evidence="2" key="1">
    <citation type="submission" date="2020-03" db="EMBL/GenBank/DDBJ databases">
        <authorList>
            <person name="Weist P."/>
        </authorList>
    </citation>
    <scope>NUCLEOTIDE SEQUENCE</scope>
</reference>
<evidence type="ECO:0000313" key="2">
    <source>
        <dbReference type="EMBL" id="CAB1423712.1"/>
    </source>
</evidence>
<gene>
    <name evidence="2" type="ORF">PLEPLA_LOCUS11633</name>
</gene>
<sequence length="208" mass="22851">MAVMTPRPEDACGHSAAPPPALNTDLVCLFLLGVRRQQRERFSRSSSHRNNRRKMGWGVKPTTLGDLGEINQLRAMEDEAVGRAAAARSISNFPHSHSEAAGHFYPPALADWAIGQPVVIRRIYFSLPSAGPDVMPVSWARQTQGRKKDTTYGESINSNSLQENAMHSIPGTSRCRFSCSSDSQARGGGVGSWQQQQRRRPESPKSPL</sequence>
<proteinExistence type="predicted"/>
<accession>A0A9N7U3N9</accession>
<evidence type="ECO:0000313" key="3">
    <source>
        <dbReference type="Proteomes" id="UP001153269"/>
    </source>
</evidence>
<comment type="caution">
    <text evidence="2">The sequence shown here is derived from an EMBL/GenBank/DDBJ whole genome shotgun (WGS) entry which is preliminary data.</text>
</comment>
<organism evidence="2 3">
    <name type="scientific">Pleuronectes platessa</name>
    <name type="common">European plaice</name>
    <dbReference type="NCBI Taxonomy" id="8262"/>
    <lineage>
        <taxon>Eukaryota</taxon>
        <taxon>Metazoa</taxon>
        <taxon>Chordata</taxon>
        <taxon>Craniata</taxon>
        <taxon>Vertebrata</taxon>
        <taxon>Euteleostomi</taxon>
        <taxon>Actinopterygii</taxon>
        <taxon>Neopterygii</taxon>
        <taxon>Teleostei</taxon>
        <taxon>Neoteleostei</taxon>
        <taxon>Acanthomorphata</taxon>
        <taxon>Carangaria</taxon>
        <taxon>Pleuronectiformes</taxon>
        <taxon>Pleuronectoidei</taxon>
        <taxon>Pleuronectidae</taxon>
        <taxon>Pleuronectes</taxon>
    </lineage>
</organism>
<feature type="region of interest" description="Disordered" evidence="1">
    <location>
        <begin position="172"/>
        <end position="208"/>
    </location>
</feature>
<dbReference type="EMBL" id="CADEAL010000675">
    <property type="protein sequence ID" value="CAB1423712.1"/>
    <property type="molecule type" value="Genomic_DNA"/>
</dbReference>
<feature type="compositionally biased region" description="Basic residues" evidence="1">
    <location>
        <begin position="46"/>
        <end position="55"/>
    </location>
</feature>
<evidence type="ECO:0000256" key="1">
    <source>
        <dbReference type="SAM" id="MobiDB-lite"/>
    </source>
</evidence>